<keyword evidence="8" id="KW-0902">Two-component regulatory system</keyword>
<dbReference type="Proteomes" id="UP000660861">
    <property type="component" value="Unassembled WGS sequence"/>
</dbReference>
<comment type="caution">
    <text evidence="11">The sequence shown here is derived from an EMBL/GenBank/DDBJ whole genome shotgun (WGS) entry which is preliminary data.</text>
</comment>
<accession>A0A926EBG4</accession>
<feature type="transmembrane region" description="Helical" evidence="9">
    <location>
        <begin position="36"/>
        <end position="54"/>
    </location>
</feature>
<reference evidence="11" key="1">
    <citation type="submission" date="2020-08" db="EMBL/GenBank/DDBJ databases">
        <title>Genome public.</title>
        <authorList>
            <person name="Liu C."/>
            <person name="Sun Q."/>
        </authorList>
    </citation>
    <scope>NUCLEOTIDE SEQUENCE</scope>
    <source>
        <strain evidence="11">NSJ-54</strain>
    </source>
</reference>
<dbReference type="InterPro" id="IPR003594">
    <property type="entry name" value="HATPase_dom"/>
</dbReference>
<evidence type="ECO:0000256" key="3">
    <source>
        <dbReference type="ARBA" id="ARBA00022553"/>
    </source>
</evidence>
<keyword evidence="9" id="KW-0812">Transmembrane</keyword>
<keyword evidence="4" id="KW-0808">Transferase</keyword>
<feature type="domain" description="Histidine kinase" evidence="10">
    <location>
        <begin position="382"/>
        <end position="613"/>
    </location>
</feature>
<dbReference type="SMART" id="SM00387">
    <property type="entry name" value="HATPase_c"/>
    <property type="match status" value="1"/>
</dbReference>
<feature type="transmembrane region" description="Helical" evidence="9">
    <location>
        <begin position="66"/>
        <end position="90"/>
    </location>
</feature>
<keyword evidence="5" id="KW-0547">Nucleotide-binding</keyword>
<evidence type="ECO:0000256" key="1">
    <source>
        <dbReference type="ARBA" id="ARBA00000085"/>
    </source>
</evidence>
<dbReference type="GO" id="GO:0000160">
    <property type="term" value="P:phosphorelay signal transduction system"/>
    <property type="evidence" value="ECO:0007669"/>
    <property type="project" value="UniProtKB-KW"/>
</dbReference>
<dbReference type="InterPro" id="IPR036890">
    <property type="entry name" value="HATPase_C_sf"/>
</dbReference>
<dbReference type="AlphaFoldDB" id="A0A926EBG4"/>
<dbReference type="RefSeq" id="WP_262396391.1">
    <property type="nucleotide sequence ID" value="NZ_JACRTC010000001.1"/>
</dbReference>
<feature type="transmembrane region" description="Helical" evidence="9">
    <location>
        <begin position="176"/>
        <end position="194"/>
    </location>
</feature>
<dbReference type="Gene3D" id="3.30.450.20">
    <property type="entry name" value="PAS domain"/>
    <property type="match status" value="1"/>
</dbReference>
<dbReference type="EC" id="2.7.13.3" evidence="2"/>
<keyword evidence="12" id="KW-1185">Reference proteome</keyword>
<dbReference type="PRINTS" id="PR00344">
    <property type="entry name" value="BCTRLSENSOR"/>
</dbReference>
<evidence type="ECO:0000256" key="8">
    <source>
        <dbReference type="ARBA" id="ARBA00023012"/>
    </source>
</evidence>
<dbReference type="PANTHER" id="PTHR43065:SF10">
    <property type="entry name" value="PEROXIDE STRESS-ACTIVATED HISTIDINE KINASE MAK3"/>
    <property type="match status" value="1"/>
</dbReference>
<protein>
    <recommendedName>
        <fullName evidence="2">histidine kinase</fullName>
        <ecNumber evidence="2">2.7.13.3</ecNumber>
    </recommendedName>
</protein>
<name>A0A926EBG4_9FIRM</name>
<dbReference type="Gene3D" id="1.10.287.130">
    <property type="match status" value="1"/>
</dbReference>
<dbReference type="EMBL" id="JACRTC010000001">
    <property type="protein sequence ID" value="MBC8569284.1"/>
    <property type="molecule type" value="Genomic_DNA"/>
</dbReference>
<proteinExistence type="predicted"/>
<dbReference type="SUPFAM" id="SSF55874">
    <property type="entry name" value="ATPase domain of HSP90 chaperone/DNA topoisomerase II/histidine kinase"/>
    <property type="match status" value="1"/>
</dbReference>
<evidence type="ECO:0000259" key="10">
    <source>
        <dbReference type="PROSITE" id="PS50109"/>
    </source>
</evidence>
<dbReference type="PROSITE" id="PS50109">
    <property type="entry name" value="HIS_KIN"/>
    <property type="match status" value="1"/>
</dbReference>
<dbReference type="InterPro" id="IPR004358">
    <property type="entry name" value="Sig_transdc_His_kin-like_C"/>
</dbReference>
<evidence type="ECO:0000256" key="4">
    <source>
        <dbReference type="ARBA" id="ARBA00022679"/>
    </source>
</evidence>
<keyword evidence="3" id="KW-0597">Phosphoprotein</keyword>
<keyword evidence="9" id="KW-1133">Transmembrane helix</keyword>
<dbReference type="InterPro" id="IPR005467">
    <property type="entry name" value="His_kinase_dom"/>
</dbReference>
<evidence type="ECO:0000256" key="5">
    <source>
        <dbReference type="ARBA" id="ARBA00022741"/>
    </source>
</evidence>
<evidence type="ECO:0000313" key="11">
    <source>
        <dbReference type="EMBL" id="MBC8569284.1"/>
    </source>
</evidence>
<comment type="catalytic activity">
    <reaction evidence="1">
        <text>ATP + protein L-histidine = ADP + protein N-phospho-L-histidine.</text>
        <dbReference type="EC" id="2.7.13.3"/>
    </reaction>
</comment>
<feature type="transmembrane region" description="Helical" evidence="9">
    <location>
        <begin position="102"/>
        <end position="120"/>
    </location>
</feature>
<evidence type="ECO:0000256" key="9">
    <source>
        <dbReference type="SAM" id="Phobius"/>
    </source>
</evidence>
<dbReference type="Pfam" id="PF16927">
    <property type="entry name" value="HisKA_7TM"/>
    <property type="match status" value="1"/>
</dbReference>
<dbReference type="Pfam" id="PF02518">
    <property type="entry name" value="HATPase_c"/>
    <property type="match status" value="1"/>
</dbReference>
<dbReference type="InterPro" id="IPR031621">
    <property type="entry name" value="HisKA_7TM"/>
</dbReference>
<feature type="transmembrane region" description="Helical" evidence="9">
    <location>
        <begin position="6"/>
        <end position="24"/>
    </location>
</feature>
<dbReference type="Gene3D" id="3.30.565.10">
    <property type="entry name" value="Histidine kinase-like ATPase, C-terminal domain"/>
    <property type="match status" value="1"/>
</dbReference>
<evidence type="ECO:0000256" key="2">
    <source>
        <dbReference type="ARBA" id="ARBA00012438"/>
    </source>
</evidence>
<feature type="transmembrane region" description="Helical" evidence="9">
    <location>
        <begin position="140"/>
        <end position="164"/>
    </location>
</feature>
<keyword evidence="7" id="KW-0067">ATP-binding</keyword>
<sequence>MVSDLSAAIFAVCLIAIGLFCVWSVKTGRMQLIHKLYLMISLSFAIWALAMLGIKFTDLGNTPVLFLFDALTYVGGAFAPVFTLCIALVFAKGYERMPKWSWVLFIMPAITTLIVWTNPWHHLMYKVFSVIKSEIVFGPYMYVAGLCSYVYLTVSLVMMITFAVKNSSRLYRMQCLLFSLGGLCPLAVSMIATFSPVDMPISATPLSFIPTIIFNGIAIYQLHLFDIKPIALQHILDWIPDCYLILSEKGLVISFNKPFEKYFASVYGIRENKYLSDCAREEDVSGKTAIYNMITAVDACRESGSGISYEQAVTVKKDDGPVRKNYYVTDVSPLDIKEKRSGYVVIFKDITPLKKSMQQLQDSQTRMMEQERFAFLGQMMGGLAHNLKTPIMSISGCISAADTLVQECYDSLDDPQVEPDDYREIYGEIRGWFDKVRESSAYMSDIITAIKGQANSVSAFDDADFTLEELIKRTNLLMRHELMSSGCRLIYEYDPDKMITLHGDINNLIQVMNNLLSNAIYAQKQAGGGIITIGIGQKDDQLRIFVKDTGPGVDEKVRNRLFKEMITSKGTMGSGLGLYISNAVVRAKFGGSMWVEENPGGGSIFGLSLPMDSIRITDKDTPKGGDRQ</sequence>
<dbReference type="GO" id="GO:0005524">
    <property type="term" value="F:ATP binding"/>
    <property type="evidence" value="ECO:0007669"/>
    <property type="project" value="UniProtKB-KW"/>
</dbReference>
<dbReference type="GO" id="GO:0004673">
    <property type="term" value="F:protein histidine kinase activity"/>
    <property type="evidence" value="ECO:0007669"/>
    <property type="project" value="UniProtKB-EC"/>
</dbReference>
<keyword evidence="9" id="KW-0472">Membrane</keyword>
<evidence type="ECO:0000256" key="6">
    <source>
        <dbReference type="ARBA" id="ARBA00022777"/>
    </source>
</evidence>
<dbReference type="PANTHER" id="PTHR43065">
    <property type="entry name" value="SENSOR HISTIDINE KINASE"/>
    <property type="match status" value="1"/>
</dbReference>
<evidence type="ECO:0000313" key="12">
    <source>
        <dbReference type="Proteomes" id="UP000660861"/>
    </source>
</evidence>
<keyword evidence="6" id="KW-0418">Kinase</keyword>
<organism evidence="11 12">
    <name type="scientific">Zongyangia hominis</name>
    <dbReference type="NCBI Taxonomy" id="2763677"/>
    <lineage>
        <taxon>Bacteria</taxon>
        <taxon>Bacillati</taxon>
        <taxon>Bacillota</taxon>
        <taxon>Clostridia</taxon>
        <taxon>Eubacteriales</taxon>
        <taxon>Oscillospiraceae</taxon>
        <taxon>Zongyangia</taxon>
    </lineage>
</organism>
<gene>
    <name evidence="11" type="ORF">H8709_00375</name>
</gene>
<evidence type="ECO:0000256" key="7">
    <source>
        <dbReference type="ARBA" id="ARBA00022840"/>
    </source>
</evidence>